<protein>
    <submittedName>
        <fullName evidence="2">Uncharacterized protein</fullName>
    </submittedName>
</protein>
<evidence type="ECO:0000313" key="2">
    <source>
        <dbReference type="WBParaSite" id="nRc.2.0.1.t42452-RA"/>
    </source>
</evidence>
<proteinExistence type="predicted"/>
<evidence type="ECO:0000313" key="1">
    <source>
        <dbReference type="Proteomes" id="UP000887565"/>
    </source>
</evidence>
<reference evidence="2" key="1">
    <citation type="submission" date="2022-11" db="UniProtKB">
        <authorList>
            <consortium name="WormBaseParasite"/>
        </authorList>
    </citation>
    <scope>IDENTIFICATION</scope>
</reference>
<dbReference type="Proteomes" id="UP000887565">
    <property type="component" value="Unplaced"/>
</dbReference>
<keyword evidence="1" id="KW-1185">Reference proteome</keyword>
<accession>A0A915KY95</accession>
<name>A0A915KY95_ROMCU</name>
<organism evidence="1 2">
    <name type="scientific">Romanomermis culicivorax</name>
    <name type="common">Nematode worm</name>
    <dbReference type="NCBI Taxonomy" id="13658"/>
    <lineage>
        <taxon>Eukaryota</taxon>
        <taxon>Metazoa</taxon>
        <taxon>Ecdysozoa</taxon>
        <taxon>Nematoda</taxon>
        <taxon>Enoplea</taxon>
        <taxon>Dorylaimia</taxon>
        <taxon>Mermithida</taxon>
        <taxon>Mermithoidea</taxon>
        <taxon>Mermithidae</taxon>
        <taxon>Romanomermis</taxon>
    </lineage>
</organism>
<dbReference type="AlphaFoldDB" id="A0A915KY95"/>
<dbReference type="WBParaSite" id="nRc.2.0.1.t42452-RA">
    <property type="protein sequence ID" value="nRc.2.0.1.t42452-RA"/>
    <property type="gene ID" value="nRc.2.0.1.g42452"/>
</dbReference>
<sequence>MQIFLSFSPLFATSFHLRTNARS</sequence>